<comment type="caution">
    <text evidence="1">The sequence shown here is derived from an EMBL/GenBank/DDBJ whole genome shotgun (WGS) entry which is preliminary data.</text>
</comment>
<sequence>MNWSRAQTVLIVIFLVLNGVLGYYNFLRPMHLMEASVGGDVAIAAVRDRLLEEKITLLQSIPRQIPKASILQLKAETQMSDYLDRLFSGKAPQVLQTTGHDGNVFTQVQSGEENAILSASGLLTYYNDGIHLTEDSPLISYDFAQSVAERFLKERLQLSIFGLSLQSQWNLGVLSSSQTVQYCRSFNNRPVFDLSVEVTVVGDQVRQCTINPLRIVGEIGTVEWMTPASNILLRMLEDDYILALRDQKLLQGENWLVVKEIQFGYFSFFNSEQIAEAKPVWRVMFQDQQAVYYDAMTAKRLFHG</sequence>
<evidence type="ECO:0000313" key="1">
    <source>
        <dbReference type="EMBL" id="MPN01577.1"/>
    </source>
</evidence>
<evidence type="ECO:0008006" key="2">
    <source>
        <dbReference type="Google" id="ProtNLM"/>
    </source>
</evidence>
<organism evidence="1">
    <name type="scientific">bioreactor metagenome</name>
    <dbReference type="NCBI Taxonomy" id="1076179"/>
    <lineage>
        <taxon>unclassified sequences</taxon>
        <taxon>metagenomes</taxon>
        <taxon>ecological metagenomes</taxon>
    </lineage>
</organism>
<dbReference type="AlphaFoldDB" id="A0A645EIJ4"/>
<gene>
    <name evidence="1" type="ORF">SDC9_148787</name>
</gene>
<proteinExistence type="predicted"/>
<name>A0A645EIJ4_9ZZZZ</name>
<protein>
    <recommendedName>
        <fullName evidence="2">Regulatory protein YycH-like domain-containing protein</fullName>
    </recommendedName>
</protein>
<accession>A0A645EIJ4</accession>
<dbReference type="EMBL" id="VSSQ01047570">
    <property type="protein sequence ID" value="MPN01577.1"/>
    <property type="molecule type" value="Genomic_DNA"/>
</dbReference>
<reference evidence="1" key="1">
    <citation type="submission" date="2019-08" db="EMBL/GenBank/DDBJ databases">
        <authorList>
            <person name="Kucharzyk K."/>
            <person name="Murdoch R.W."/>
            <person name="Higgins S."/>
            <person name="Loffler F."/>
        </authorList>
    </citation>
    <scope>NUCLEOTIDE SEQUENCE</scope>
</reference>